<dbReference type="STRING" id="1533.SAMN05443638_10751"/>
<evidence type="ECO:0000256" key="7">
    <source>
        <dbReference type="ARBA" id="ARBA00023049"/>
    </source>
</evidence>
<evidence type="ECO:0000256" key="4">
    <source>
        <dbReference type="ARBA" id="ARBA00022723"/>
    </source>
</evidence>
<evidence type="ECO:0000256" key="3">
    <source>
        <dbReference type="ARBA" id="ARBA00022670"/>
    </source>
</evidence>
<dbReference type="PRINTS" id="PR00934">
    <property type="entry name" value="XHISDIPTASE"/>
</dbReference>
<evidence type="ECO:0000256" key="13">
    <source>
        <dbReference type="ARBA" id="ARBA00071271"/>
    </source>
</evidence>
<dbReference type="PANTHER" id="PTHR43501:SF1">
    <property type="entry name" value="CYTOSOL NON-SPECIFIC DIPEPTIDASE"/>
    <property type="match status" value="1"/>
</dbReference>
<comment type="cofactor">
    <cofactor evidence="1">
        <name>Co(2+)</name>
        <dbReference type="ChEBI" id="CHEBI:48828"/>
    </cofactor>
</comment>
<dbReference type="NCBIfam" id="TIGR01893">
    <property type="entry name" value="aa-his-dipept"/>
    <property type="match status" value="1"/>
</dbReference>
<dbReference type="EMBL" id="FQVM01000007">
    <property type="protein sequence ID" value="SHE66331.1"/>
    <property type="molecule type" value="Genomic_DNA"/>
</dbReference>
<protein>
    <recommendedName>
        <fullName evidence="13">Cytosol non-specific dipeptidase</fullName>
        <ecNumber evidence="10">3.4.13.18</ecNumber>
    </recommendedName>
    <alternativeName>
        <fullName evidence="16">Aminoacyl-histidine dipeptidase</fullName>
    </alternativeName>
    <alternativeName>
        <fullName evidence="15">Beta-alanyl-histidine dipeptidase</fullName>
    </alternativeName>
    <alternativeName>
        <fullName evidence="14">Carnosinase</fullName>
    </alternativeName>
    <alternativeName>
        <fullName evidence="11">Peptidase D</fullName>
    </alternativeName>
    <alternativeName>
        <fullName evidence="17">Xaa-His dipeptidase</fullName>
    </alternativeName>
</protein>
<evidence type="ECO:0000256" key="15">
    <source>
        <dbReference type="ARBA" id="ARBA00076004"/>
    </source>
</evidence>
<dbReference type="Pfam" id="PF07687">
    <property type="entry name" value="M20_dimer"/>
    <property type="match status" value="1"/>
</dbReference>
<reference evidence="19 20" key="1">
    <citation type="submission" date="2016-11" db="EMBL/GenBank/DDBJ databases">
        <authorList>
            <person name="Jaros S."/>
            <person name="Januszkiewicz K."/>
            <person name="Wedrychowicz H."/>
        </authorList>
    </citation>
    <scope>NUCLEOTIDE SEQUENCE [LARGE SCALE GENOMIC DNA]</scope>
    <source>
        <strain evidence="19 20">DSM 2631</strain>
    </source>
</reference>
<dbReference type="InterPro" id="IPR011650">
    <property type="entry name" value="Peptidase_M20_dimer"/>
</dbReference>
<keyword evidence="8" id="KW-0170">Cobalt</keyword>
<evidence type="ECO:0000256" key="1">
    <source>
        <dbReference type="ARBA" id="ARBA00001941"/>
    </source>
</evidence>
<evidence type="ECO:0000256" key="8">
    <source>
        <dbReference type="ARBA" id="ARBA00023285"/>
    </source>
</evidence>
<sequence length="486" mass="54657">MNIISNLEPKNVFKYFEEISKIPRESGNEKGISDYLVNFAKSRGLEVIQDDMLNVIIKKPGTKGYEASPTVIIQGHMDMVCEKNSDVIHDFKKDPLKLRVEEDYIYASGTTLGGDDGIAIAYGLALLDSKNINHPPIEFVATADEEMDMRGIVALDAKNLTGQILLNLDSEEEGKLLVSSAGGVRVKISLKIKWEKSDDKSIPIKISISGLKGGHSGMEIHKQRANSDKLLGRILNDLLSNIDYKIVKINGGDRDNAIPREGEVILSIDKNDFQLCKNIIDKWKKTFYNEFKEIDSNIDINLNKERFKIEKVFSKDTTKKAIQALLLIPSGVNTMSSDIEGLVESSTNLGMVKTTDSEVEYISAIRSSIDSLKEDIACRLKVISQLINADYSESSEYPGWQYDKDSKLRVLCEKIYEDITGEKPEILALHAGLECGFFKEKFKDRYIDIISFGPDIYDVHTPDEHISISSVKNQWEYLIKILENIK</sequence>
<dbReference type="PIRSF" id="PIRSF016599">
    <property type="entry name" value="Xaa-His_dipept"/>
    <property type="match status" value="1"/>
</dbReference>
<dbReference type="PANTHER" id="PTHR43501">
    <property type="entry name" value="CYTOSOL NON-SPECIFIC DIPEPTIDASE"/>
    <property type="match status" value="1"/>
</dbReference>
<organism evidence="19 20">
    <name type="scientific">Clostridium fallax</name>
    <dbReference type="NCBI Taxonomy" id="1533"/>
    <lineage>
        <taxon>Bacteria</taxon>
        <taxon>Bacillati</taxon>
        <taxon>Bacillota</taxon>
        <taxon>Clostridia</taxon>
        <taxon>Eubacteriales</taxon>
        <taxon>Clostridiaceae</taxon>
        <taxon>Clostridium</taxon>
    </lineage>
</organism>
<dbReference type="OrthoDB" id="9773892at2"/>
<gene>
    <name evidence="19" type="ORF">SAMN05443638_10751</name>
</gene>
<keyword evidence="4" id="KW-0479">Metal-binding</keyword>
<comment type="cofactor">
    <cofactor evidence="2">
        <name>Zn(2+)</name>
        <dbReference type="ChEBI" id="CHEBI:29105"/>
    </cofactor>
</comment>
<keyword evidence="7" id="KW-0482">Metalloprotease</keyword>
<dbReference type="GO" id="GO:0006508">
    <property type="term" value="P:proteolysis"/>
    <property type="evidence" value="ECO:0007669"/>
    <property type="project" value="UniProtKB-KW"/>
</dbReference>
<dbReference type="GO" id="GO:0046872">
    <property type="term" value="F:metal ion binding"/>
    <property type="evidence" value="ECO:0007669"/>
    <property type="project" value="UniProtKB-KW"/>
</dbReference>
<evidence type="ECO:0000259" key="18">
    <source>
        <dbReference type="Pfam" id="PF07687"/>
    </source>
</evidence>
<dbReference type="CDD" id="cd03890">
    <property type="entry name" value="M20_pepD"/>
    <property type="match status" value="1"/>
</dbReference>
<evidence type="ECO:0000256" key="14">
    <source>
        <dbReference type="ARBA" id="ARBA00075285"/>
    </source>
</evidence>
<feature type="domain" description="Peptidase M20 dimerisation" evidence="18">
    <location>
        <begin position="207"/>
        <end position="293"/>
    </location>
</feature>
<dbReference type="Pfam" id="PF01546">
    <property type="entry name" value="Peptidase_M20"/>
    <property type="match status" value="1"/>
</dbReference>
<evidence type="ECO:0000256" key="10">
    <source>
        <dbReference type="ARBA" id="ARBA00038976"/>
    </source>
</evidence>
<dbReference type="GO" id="GO:0070573">
    <property type="term" value="F:metallodipeptidase activity"/>
    <property type="evidence" value="ECO:0007669"/>
    <property type="project" value="TreeGrafter"/>
</dbReference>
<dbReference type="Proteomes" id="UP000184035">
    <property type="component" value="Unassembled WGS sequence"/>
</dbReference>
<dbReference type="AlphaFoldDB" id="A0A1M4VBG1"/>
<dbReference type="RefSeq" id="WP_072894366.1">
    <property type="nucleotide sequence ID" value="NZ_FQVM01000007.1"/>
</dbReference>
<evidence type="ECO:0000256" key="11">
    <source>
        <dbReference type="ARBA" id="ARBA00044252"/>
    </source>
</evidence>
<keyword evidence="6" id="KW-0862">Zinc</keyword>
<dbReference type="FunFam" id="3.40.630.10:FF:000015">
    <property type="entry name" value="Aminoacyl-histidine dipeptidase PepD"/>
    <property type="match status" value="1"/>
</dbReference>
<dbReference type="InterPro" id="IPR002933">
    <property type="entry name" value="Peptidase_M20"/>
</dbReference>
<accession>A0A1M4VBG1</accession>
<comment type="catalytic activity">
    <reaction evidence="9">
        <text>Hydrolysis of dipeptides, preferentially hydrophobic dipeptides including prolyl amino acids.</text>
        <dbReference type="EC" id="3.4.13.18"/>
    </reaction>
</comment>
<evidence type="ECO:0000256" key="16">
    <source>
        <dbReference type="ARBA" id="ARBA00077688"/>
    </source>
</evidence>
<name>A0A1M4VBG1_9CLOT</name>
<evidence type="ECO:0000313" key="20">
    <source>
        <dbReference type="Proteomes" id="UP000184035"/>
    </source>
</evidence>
<proteinExistence type="inferred from homology"/>
<comment type="similarity">
    <text evidence="12">Belongs to the peptidase M20C family.</text>
</comment>
<dbReference type="Gene3D" id="3.40.630.10">
    <property type="entry name" value="Zn peptidases"/>
    <property type="match status" value="2"/>
</dbReference>
<dbReference type="FunFam" id="3.40.630.10:FF:000072">
    <property type="entry name" value="Aminoacyl-histidine dipeptidase"/>
    <property type="match status" value="1"/>
</dbReference>
<dbReference type="EC" id="3.4.13.18" evidence="10"/>
<evidence type="ECO:0000256" key="9">
    <source>
        <dbReference type="ARBA" id="ARBA00036421"/>
    </source>
</evidence>
<dbReference type="GO" id="GO:0005829">
    <property type="term" value="C:cytosol"/>
    <property type="evidence" value="ECO:0007669"/>
    <property type="project" value="TreeGrafter"/>
</dbReference>
<keyword evidence="3" id="KW-0645">Protease</keyword>
<dbReference type="SUPFAM" id="SSF53187">
    <property type="entry name" value="Zn-dependent exopeptidases"/>
    <property type="match status" value="1"/>
</dbReference>
<evidence type="ECO:0000256" key="5">
    <source>
        <dbReference type="ARBA" id="ARBA00022801"/>
    </source>
</evidence>
<evidence type="ECO:0000313" key="19">
    <source>
        <dbReference type="EMBL" id="SHE66331.1"/>
    </source>
</evidence>
<evidence type="ECO:0000256" key="17">
    <source>
        <dbReference type="ARBA" id="ARBA00078074"/>
    </source>
</evidence>
<keyword evidence="20" id="KW-1185">Reference proteome</keyword>
<evidence type="ECO:0000256" key="12">
    <source>
        <dbReference type="ARBA" id="ARBA00061423"/>
    </source>
</evidence>
<dbReference type="InterPro" id="IPR001160">
    <property type="entry name" value="Peptidase_M20C"/>
</dbReference>
<evidence type="ECO:0000256" key="2">
    <source>
        <dbReference type="ARBA" id="ARBA00001947"/>
    </source>
</evidence>
<keyword evidence="5" id="KW-0378">Hydrolase</keyword>
<evidence type="ECO:0000256" key="6">
    <source>
        <dbReference type="ARBA" id="ARBA00022833"/>
    </source>
</evidence>